<dbReference type="eggNOG" id="ENOG503302A">
    <property type="taxonomic scope" value="Bacteria"/>
</dbReference>
<feature type="domain" description="Transcriptional regulator SutA RNAP-binding" evidence="2">
    <location>
        <begin position="19"/>
        <end position="50"/>
    </location>
</feature>
<evidence type="ECO:0000259" key="2">
    <source>
        <dbReference type="Pfam" id="PF20661"/>
    </source>
</evidence>
<evidence type="ECO:0000313" key="3">
    <source>
        <dbReference type="EMBL" id="KGD66207.1"/>
    </source>
</evidence>
<comment type="caution">
    <text evidence="3">The sequence shown here is derived from an EMBL/GenBank/DDBJ whole genome shotgun (WGS) entry which is preliminary data.</text>
</comment>
<evidence type="ECO:0000313" key="4">
    <source>
        <dbReference type="Proteomes" id="UP000029444"/>
    </source>
</evidence>
<accession>A0A095SNR4</accession>
<evidence type="ECO:0000256" key="1">
    <source>
        <dbReference type="SAM" id="MobiDB-lite"/>
    </source>
</evidence>
<dbReference type="EMBL" id="ARXV01000002">
    <property type="protein sequence ID" value="KGD66207.1"/>
    <property type="molecule type" value="Genomic_DNA"/>
</dbReference>
<name>A0A095SNR4_9GAMM</name>
<sequence length="119" mass="13709">MVDSSTFKAEMRPVKVLNSKEQQRHRLERDMERFLEKGGSIQEIPSGVSGTDPVSGKGHQTVLFNGPRTAQRTDLSQVAATIDARRHKPKRQRLTPRPRRKLLYDDFGEPLRWVWQDNG</sequence>
<keyword evidence="4" id="KW-1185">Reference proteome</keyword>
<feature type="compositionally biased region" description="Basic residues" evidence="1">
    <location>
        <begin position="85"/>
        <end position="99"/>
    </location>
</feature>
<reference evidence="3 4" key="1">
    <citation type="submission" date="2012-09" db="EMBL/GenBank/DDBJ databases">
        <title>Genome Sequence of alkane-degrading Bacterium Alcanivorax sp. 19-m-6.</title>
        <authorList>
            <person name="Lai Q."/>
            <person name="Shao Z."/>
        </authorList>
    </citation>
    <scope>NUCLEOTIDE SEQUENCE [LARGE SCALE GENOMIC DNA]</scope>
    <source>
        <strain evidence="3 4">19-m-6</strain>
    </source>
</reference>
<feature type="region of interest" description="Disordered" evidence="1">
    <location>
        <begin position="39"/>
        <end position="99"/>
    </location>
</feature>
<proteinExistence type="predicted"/>
<dbReference type="STRING" id="1177154.Y5S_00679"/>
<dbReference type="AlphaFoldDB" id="A0A095SNR4"/>
<gene>
    <name evidence="3" type="ORF">Y5S_00679</name>
</gene>
<dbReference type="PATRIC" id="fig|1177154.3.peg.683"/>
<dbReference type="InterPro" id="IPR049191">
    <property type="entry name" value="SutA_RBD"/>
</dbReference>
<dbReference type="Proteomes" id="UP000029444">
    <property type="component" value="Unassembled WGS sequence"/>
</dbReference>
<protein>
    <recommendedName>
        <fullName evidence="2">Transcriptional regulator SutA RNAP-binding domain-containing protein</fullName>
    </recommendedName>
</protein>
<feature type="compositionally biased region" description="Polar residues" evidence="1">
    <location>
        <begin position="68"/>
        <end position="79"/>
    </location>
</feature>
<organism evidence="3 4">
    <name type="scientific">Alcanivorax nanhaiticus</name>
    <dbReference type="NCBI Taxonomy" id="1177154"/>
    <lineage>
        <taxon>Bacteria</taxon>
        <taxon>Pseudomonadati</taxon>
        <taxon>Pseudomonadota</taxon>
        <taxon>Gammaproteobacteria</taxon>
        <taxon>Oceanospirillales</taxon>
        <taxon>Alcanivoracaceae</taxon>
        <taxon>Alcanivorax</taxon>
    </lineage>
</organism>
<dbReference type="Pfam" id="PF20661">
    <property type="entry name" value="SutA-RBD"/>
    <property type="match status" value="1"/>
</dbReference>